<sequence length="315" mass="33629" precursor="true">MKKMKALLLMLGTVGLAAGFMAGTAHASTPYYTKSINSSVSYIKGHTKKSELNCWDALAVKRSPYGMSSAAKKVFVKSLSGQFSDLDGHYAAVDYERTLIGAVSIGYNPTKYRGKNLVNGIIKTAPKSNAGVLAKVFGIIALSTKNYGSKSNATVKTLVSQVVKAQDSKGGWEISGHTSDVDVTGMALMALGMHKNYSGVNTAISKAVKLLETKAFSKKTGDFVIAGSFSKKANSNSDALAIAGLSAVGVNPEKLKTKSGVTPIKRLIKYQKSSGQFRWWMGSNSGSLQMATQQSAYALEQYSYFKANKGSIFKF</sequence>
<organism evidence="2 3">
    <name type="scientific">Secundilactobacillus silagincola</name>
    <dbReference type="NCBI Taxonomy" id="1714681"/>
    <lineage>
        <taxon>Bacteria</taxon>
        <taxon>Bacillati</taxon>
        <taxon>Bacillota</taxon>
        <taxon>Bacilli</taxon>
        <taxon>Lactobacillales</taxon>
        <taxon>Lactobacillaceae</taxon>
        <taxon>Secundilactobacillus</taxon>
    </lineage>
</organism>
<evidence type="ECO:0000313" key="3">
    <source>
        <dbReference type="Proteomes" id="UP000223370"/>
    </source>
</evidence>
<dbReference type="SUPFAM" id="SSF48239">
    <property type="entry name" value="Terpenoid cyclases/Protein prenyltransferases"/>
    <property type="match status" value="1"/>
</dbReference>
<dbReference type="AlphaFoldDB" id="A0A1Z5J2T3"/>
<evidence type="ECO:0000256" key="1">
    <source>
        <dbReference type="SAM" id="SignalP"/>
    </source>
</evidence>
<dbReference type="RefSeq" id="WP_098824751.1">
    <property type="nucleotide sequence ID" value="NZ_BCMJ01000004.1"/>
</dbReference>
<reference evidence="2 3" key="1">
    <citation type="submission" date="2015-11" db="EMBL/GenBank/DDBJ databases">
        <title>Draft genome sequences of new species of the genus Lactobacillus isolated from orchardgrass silage.</title>
        <authorList>
            <person name="Tohno M."/>
            <person name="Tanizawa Y."/>
            <person name="Arita M."/>
        </authorList>
    </citation>
    <scope>NUCLEOTIDE SEQUENCE [LARGE SCALE GENOMIC DNA]</scope>
    <source>
        <strain evidence="2 3">IWT5</strain>
    </source>
</reference>
<evidence type="ECO:0000313" key="2">
    <source>
        <dbReference type="EMBL" id="GAX08216.1"/>
    </source>
</evidence>
<feature type="signal peptide" evidence="1">
    <location>
        <begin position="1"/>
        <end position="27"/>
    </location>
</feature>
<proteinExistence type="predicted"/>
<protein>
    <submittedName>
        <fullName evidence="2">Uncharacterized protein</fullName>
    </submittedName>
</protein>
<gene>
    <name evidence="2" type="ORF">IWT5_01369</name>
</gene>
<feature type="chain" id="PRO_5013120112" evidence="1">
    <location>
        <begin position="28"/>
        <end position="315"/>
    </location>
</feature>
<dbReference type="EMBL" id="BCMJ01000004">
    <property type="protein sequence ID" value="GAX08216.1"/>
    <property type="molecule type" value="Genomic_DNA"/>
</dbReference>
<name>A0A1Z5J2T3_9LACO</name>
<dbReference type="Gene3D" id="1.50.10.20">
    <property type="match status" value="1"/>
</dbReference>
<keyword evidence="3" id="KW-1185">Reference proteome</keyword>
<accession>A0A1Z5J2T3</accession>
<dbReference type="Proteomes" id="UP000223370">
    <property type="component" value="Unassembled WGS sequence"/>
</dbReference>
<dbReference type="OrthoDB" id="411361at2"/>
<keyword evidence="1" id="KW-0732">Signal</keyword>
<dbReference type="InterPro" id="IPR008930">
    <property type="entry name" value="Terpenoid_cyclase/PrenylTrfase"/>
</dbReference>
<comment type="caution">
    <text evidence="2">The sequence shown here is derived from an EMBL/GenBank/DDBJ whole genome shotgun (WGS) entry which is preliminary data.</text>
</comment>